<feature type="non-terminal residue" evidence="3">
    <location>
        <position position="1"/>
    </location>
</feature>
<gene>
    <name evidence="3" type="primary">RIN4_13</name>
    <name evidence="3" type="ORF">g.27047</name>
</gene>
<dbReference type="PANTHER" id="PTHR33159">
    <property type="entry name" value="RPM1-INTERACTING PROTEIN 4 (RIN4) FAMILY PROTEIN"/>
    <property type="match status" value="1"/>
</dbReference>
<feature type="domain" description="RIN4 pathogenic type III effector avirulence factor Avr cleavage site" evidence="2">
    <location>
        <begin position="31"/>
        <end position="64"/>
    </location>
</feature>
<sequence>LSLSLSPDTHTAPFFSALRSAASEEFMSQDKGQPLPKFGEWDVNDPSTAEGFTAIFNKARVEKKTGGNAEEPDSSGKDGQGYNKQGGYAAKPAKKWCCCM</sequence>
<accession>A0A1D1XSG2</accession>
<dbReference type="InterPro" id="IPR008700">
    <property type="entry name" value="TypeIII_avirulence_cleave"/>
</dbReference>
<reference evidence="3" key="1">
    <citation type="submission" date="2015-07" db="EMBL/GenBank/DDBJ databases">
        <title>Transcriptome Assembly of Anthurium amnicola.</title>
        <authorList>
            <person name="Suzuki J."/>
        </authorList>
    </citation>
    <scope>NUCLEOTIDE SEQUENCE</scope>
</reference>
<feature type="region of interest" description="Disordered" evidence="1">
    <location>
        <begin position="63"/>
        <end position="95"/>
    </location>
</feature>
<protein>
    <submittedName>
        <fullName evidence="3">RPM1-interacting protein 4</fullName>
    </submittedName>
</protein>
<evidence type="ECO:0000259" key="2">
    <source>
        <dbReference type="Pfam" id="PF05627"/>
    </source>
</evidence>
<dbReference type="PANTHER" id="PTHR33159:SF101">
    <property type="entry name" value="OS04G0379600 PROTEIN"/>
    <property type="match status" value="1"/>
</dbReference>
<organism evidence="3">
    <name type="scientific">Anthurium amnicola</name>
    <dbReference type="NCBI Taxonomy" id="1678845"/>
    <lineage>
        <taxon>Eukaryota</taxon>
        <taxon>Viridiplantae</taxon>
        <taxon>Streptophyta</taxon>
        <taxon>Embryophyta</taxon>
        <taxon>Tracheophyta</taxon>
        <taxon>Spermatophyta</taxon>
        <taxon>Magnoliopsida</taxon>
        <taxon>Liliopsida</taxon>
        <taxon>Araceae</taxon>
        <taxon>Pothoideae</taxon>
        <taxon>Potheae</taxon>
        <taxon>Anthurium</taxon>
    </lineage>
</organism>
<dbReference type="EMBL" id="GDJX01022615">
    <property type="protein sequence ID" value="JAT45321.1"/>
    <property type="molecule type" value="Transcribed_RNA"/>
</dbReference>
<dbReference type="InterPro" id="IPR040387">
    <property type="entry name" value="RIN4/NOI4"/>
</dbReference>
<evidence type="ECO:0000313" key="3">
    <source>
        <dbReference type="EMBL" id="JAT45321.1"/>
    </source>
</evidence>
<dbReference type="Pfam" id="PF05627">
    <property type="entry name" value="AvrRpt-cleavage"/>
    <property type="match status" value="1"/>
</dbReference>
<evidence type="ECO:0000256" key="1">
    <source>
        <dbReference type="SAM" id="MobiDB-lite"/>
    </source>
</evidence>
<name>A0A1D1XSG2_9ARAE</name>
<dbReference type="AlphaFoldDB" id="A0A1D1XSG2"/>
<proteinExistence type="predicted"/>